<dbReference type="OMA" id="WITRARN"/>
<dbReference type="OrthoDB" id="5872779at2759"/>
<dbReference type="InParanoid" id="E5SV88"/>
<name>E5SV88_TRISP</name>
<dbReference type="Proteomes" id="UP000054776">
    <property type="component" value="Unassembled WGS sequence"/>
</dbReference>
<dbReference type="STRING" id="6334.E5SV88"/>
<sequence>MKVLFQSLWTAGVDWDTPLPPGVERRWRDWMEQLEMLPKIKISRAWIPYPVNRVRRIELHIFGDVSQTAYAACAYIRVESMDHQMSANLVISKSRVAPLKQISLPRLELMATLLCARLKRYLEKELTLPMQETICWSDSRVALAWIKGSPTRWKPLVANRVQEIQESASPQCWRYCPSKENPADISSRVKELSDAEARWLREVQVKEFGIKPDSAERVREFEPFLHQDGLLTVGASLRRFTMPPESKHPIIIPHNHPVTELLIKDHYVRQMQAGINQIVVAIRTRFWITRARNSAKKVILSCPVCRREDVQPYRLRMGDFPADRVTESPPFIHTGVDFAGPLFVLPEVQGRDV</sequence>
<dbReference type="InterPro" id="IPR008042">
    <property type="entry name" value="Retrotrans_Pao"/>
</dbReference>
<evidence type="ECO:0000313" key="1">
    <source>
        <dbReference type="EMBL" id="KRY40810.1"/>
    </source>
</evidence>
<comment type="caution">
    <text evidence="1">The sequence shown here is derived from an EMBL/GenBank/DDBJ whole genome shotgun (WGS) entry which is preliminary data.</text>
</comment>
<accession>E5SV88</accession>
<dbReference type="PANTHER" id="PTHR47331">
    <property type="entry name" value="PHD-TYPE DOMAIN-CONTAINING PROTEIN"/>
    <property type="match status" value="1"/>
</dbReference>
<gene>
    <name evidence="1" type="ORF">T01_3374</name>
</gene>
<dbReference type="PANTHER" id="PTHR47331:SF6">
    <property type="entry name" value="DOUBLECORTIN DOMAIN-CONTAINING PROTEIN"/>
    <property type="match status" value="1"/>
</dbReference>
<dbReference type="KEGG" id="tsp:Tsp_04492"/>
<protein>
    <recommendedName>
        <fullName evidence="3">Integrase zinc-binding domain-containing protein</fullName>
    </recommendedName>
</protein>
<dbReference type="Pfam" id="PF05380">
    <property type="entry name" value="Peptidase_A17"/>
    <property type="match status" value="1"/>
</dbReference>
<keyword evidence="2" id="KW-1185">Reference proteome</keyword>
<dbReference type="EMBL" id="JYDH01000011">
    <property type="protein sequence ID" value="KRY40810.1"/>
    <property type="molecule type" value="Genomic_DNA"/>
</dbReference>
<reference evidence="1 2" key="1">
    <citation type="submission" date="2015-01" db="EMBL/GenBank/DDBJ databases">
        <title>Evolution of Trichinella species and genotypes.</title>
        <authorList>
            <person name="Korhonen P.K."/>
            <person name="Edoardo P."/>
            <person name="Giuseppe L.R."/>
            <person name="Gasser R.B."/>
        </authorList>
    </citation>
    <scope>NUCLEOTIDE SEQUENCE [LARGE SCALE GENOMIC DNA]</scope>
    <source>
        <strain evidence="1">ISS3</strain>
    </source>
</reference>
<evidence type="ECO:0008006" key="3">
    <source>
        <dbReference type="Google" id="ProtNLM"/>
    </source>
</evidence>
<dbReference type="HOGENOM" id="CLU_031678_1_0_1"/>
<dbReference type="RefSeq" id="XP_003369066.1">
    <property type="nucleotide sequence ID" value="XM_003369018.1"/>
</dbReference>
<organism evidence="1 2">
    <name type="scientific">Trichinella spiralis</name>
    <name type="common">Trichina worm</name>
    <dbReference type="NCBI Taxonomy" id="6334"/>
    <lineage>
        <taxon>Eukaryota</taxon>
        <taxon>Metazoa</taxon>
        <taxon>Ecdysozoa</taxon>
        <taxon>Nematoda</taxon>
        <taxon>Enoplea</taxon>
        <taxon>Dorylaimia</taxon>
        <taxon>Trichinellida</taxon>
        <taxon>Trichinellidae</taxon>
        <taxon>Trichinella</taxon>
    </lineage>
</organism>
<evidence type="ECO:0000313" key="2">
    <source>
        <dbReference type="Proteomes" id="UP000054776"/>
    </source>
</evidence>
<proteinExistence type="predicted"/>
<dbReference type="AlphaFoldDB" id="E5SV88"/>